<dbReference type="InterPro" id="IPR023296">
    <property type="entry name" value="Glyco_hydro_beta-prop_sf"/>
</dbReference>
<gene>
    <name evidence="1" type="ORF">RYX45_20900</name>
</gene>
<accession>A0AAJ2NS75</accession>
<sequence>EPYVGQEENEQYVYSWLVLPAKNGRFVVIAYSNFSTTPDGTVRKIKSAAPVVELIIDDTHTRLGRILGTFKPAGESCDKKIGPKC</sequence>
<organism evidence="1 2">
    <name type="scientific">Alkalihalophilus pseudofirmus</name>
    <name type="common">Bacillus pseudofirmus</name>
    <dbReference type="NCBI Taxonomy" id="79885"/>
    <lineage>
        <taxon>Bacteria</taxon>
        <taxon>Bacillati</taxon>
        <taxon>Bacillota</taxon>
        <taxon>Bacilli</taxon>
        <taxon>Bacillales</taxon>
        <taxon>Bacillaceae</taxon>
        <taxon>Alkalihalophilus</taxon>
    </lineage>
</organism>
<reference evidence="1" key="1">
    <citation type="submission" date="2023-10" db="EMBL/GenBank/DDBJ databases">
        <title>Screening of Alkalihalophilus pseudofirmusBZ-TG-HK211 and Its Alleviation of Salt Stress on Rapeseed Growth.</title>
        <authorList>
            <person name="Zhao B."/>
            <person name="Guo T."/>
        </authorList>
    </citation>
    <scope>NUCLEOTIDE SEQUENCE</scope>
    <source>
        <strain evidence="1">BZ-TG-HK211</strain>
    </source>
</reference>
<evidence type="ECO:0000313" key="1">
    <source>
        <dbReference type="EMBL" id="MDV2887635.1"/>
    </source>
</evidence>
<dbReference type="RefSeq" id="WP_323467847.1">
    <property type="nucleotide sequence ID" value="NZ_JAWJAY010000270.1"/>
</dbReference>
<dbReference type="AlphaFoldDB" id="A0AAJ2NS75"/>
<name>A0AAJ2NS75_ALKPS</name>
<dbReference type="Gene3D" id="2.115.10.20">
    <property type="entry name" value="Glycosyl hydrolase domain, family 43"/>
    <property type="match status" value="1"/>
</dbReference>
<dbReference type="Proteomes" id="UP001285636">
    <property type="component" value="Unassembled WGS sequence"/>
</dbReference>
<proteinExistence type="predicted"/>
<feature type="non-terminal residue" evidence="1">
    <location>
        <position position="1"/>
    </location>
</feature>
<comment type="caution">
    <text evidence="1">The sequence shown here is derived from an EMBL/GenBank/DDBJ whole genome shotgun (WGS) entry which is preliminary data.</text>
</comment>
<protein>
    <submittedName>
        <fullName evidence="1">Uncharacterized protein</fullName>
    </submittedName>
</protein>
<dbReference type="EMBL" id="JAWJAY010000270">
    <property type="protein sequence ID" value="MDV2887635.1"/>
    <property type="molecule type" value="Genomic_DNA"/>
</dbReference>
<evidence type="ECO:0000313" key="2">
    <source>
        <dbReference type="Proteomes" id="UP001285636"/>
    </source>
</evidence>